<dbReference type="EMBL" id="RPBY01000004">
    <property type="protein sequence ID" value="NCH88178.1"/>
    <property type="molecule type" value="Genomic_DNA"/>
</dbReference>
<accession>A0A9Q4XKF1</accession>
<sequence>MCAEDRHCADCHQPLKTGEVWVCNECCANYAIWRDPNAYMVGDDEPLPDVTD</sequence>
<evidence type="ECO:0008006" key="3">
    <source>
        <dbReference type="Google" id="ProtNLM"/>
    </source>
</evidence>
<evidence type="ECO:0000313" key="1">
    <source>
        <dbReference type="EMBL" id="NCH88178.1"/>
    </source>
</evidence>
<proteinExistence type="predicted"/>
<comment type="caution">
    <text evidence="1">The sequence shown here is derived from an EMBL/GenBank/DDBJ whole genome shotgun (WGS) entry which is preliminary data.</text>
</comment>
<dbReference type="RefSeq" id="WP_105589359.1">
    <property type="nucleotide sequence ID" value="NZ_NRNW01000018.1"/>
</dbReference>
<dbReference type="Proteomes" id="UP000778262">
    <property type="component" value="Unassembled WGS sequence"/>
</dbReference>
<protein>
    <recommendedName>
        <fullName evidence="3">Protein ninF</fullName>
    </recommendedName>
</protein>
<gene>
    <name evidence="1" type="ORF">EHJ13_12130</name>
</gene>
<dbReference type="AlphaFoldDB" id="A0A9Q4XKF1"/>
<evidence type="ECO:0000313" key="2">
    <source>
        <dbReference type="Proteomes" id="UP000778262"/>
    </source>
</evidence>
<name>A0A9Q4XKF1_9ENTR</name>
<reference evidence="1" key="1">
    <citation type="submission" date="2018-11" db="EMBL/GenBank/DDBJ databases">
        <title>Genomics analysis of Putative Virulence Factors on Adhesion and Cytotoxicity for Cronobacter spp.</title>
        <authorList>
            <person name="Cui J."/>
        </authorList>
    </citation>
    <scope>NUCLEOTIDE SEQUENCE</scope>
    <source>
        <strain evidence="1">SD69</strain>
    </source>
</reference>
<organism evidence="1 2">
    <name type="scientific">Cronobacter dublinensis</name>
    <dbReference type="NCBI Taxonomy" id="413497"/>
    <lineage>
        <taxon>Bacteria</taxon>
        <taxon>Pseudomonadati</taxon>
        <taxon>Pseudomonadota</taxon>
        <taxon>Gammaproteobacteria</taxon>
        <taxon>Enterobacterales</taxon>
        <taxon>Enterobacteriaceae</taxon>
        <taxon>Cronobacter</taxon>
    </lineage>
</organism>